<protein>
    <submittedName>
        <fullName evidence="1">Uncharacterized protein</fullName>
    </submittedName>
</protein>
<evidence type="ECO:0000313" key="2">
    <source>
        <dbReference type="Proteomes" id="UP001162029"/>
    </source>
</evidence>
<organism evidence="1 2">
    <name type="scientific">Peronospora destructor</name>
    <dbReference type="NCBI Taxonomy" id="86335"/>
    <lineage>
        <taxon>Eukaryota</taxon>
        <taxon>Sar</taxon>
        <taxon>Stramenopiles</taxon>
        <taxon>Oomycota</taxon>
        <taxon>Peronosporomycetes</taxon>
        <taxon>Peronosporales</taxon>
        <taxon>Peronosporaceae</taxon>
        <taxon>Peronospora</taxon>
    </lineage>
</organism>
<dbReference type="AlphaFoldDB" id="A0AAV0V0B8"/>
<keyword evidence="2" id="KW-1185">Reference proteome</keyword>
<proteinExistence type="predicted"/>
<reference evidence="1" key="1">
    <citation type="submission" date="2022-12" db="EMBL/GenBank/DDBJ databases">
        <authorList>
            <person name="Webb A."/>
        </authorList>
    </citation>
    <scope>NUCLEOTIDE SEQUENCE</scope>
    <source>
        <strain evidence="1">Pd1</strain>
    </source>
</reference>
<gene>
    <name evidence="1" type="ORF">PDE001_LOCUS8346</name>
</gene>
<dbReference type="Proteomes" id="UP001162029">
    <property type="component" value="Unassembled WGS sequence"/>
</dbReference>
<evidence type="ECO:0000313" key="1">
    <source>
        <dbReference type="EMBL" id="CAI5742631.1"/>
    </source>
</evidence>
<accession>A0AAV0V0B8</accession>
<name>A0AAV0V0B8_9STRA</name>
<comment type="caution">
    <text evidence="1">The sequence shown here is derived from an EMBL/GenBank/DDBJ whole genome shotgun (WGS) entry which is preliminary data.</text>
</comment>
<sequence length="143" mass="15788">MPGLVLPSLMSPTCGPWQPLDFLTISPIRHGALLRWEVTAPHLASVEWEVTWRDLAPLARLGYVLDQPISAAAFQFELAVRSPAPKLSDGACAWLRSHDVVFAGTLPTIFQLGVALTDFLDADGPMRLREATLTTIPSYWQHQ</sequence>
<dbReference type="EMBL" id="CANTFM010001735">
    <property type="protein sequence ID" value="CAI5742631.1"/>
    <property type="molecule type" value="Genomic_DNA"/>
</dbReference>